<feature type="signal peptide" evidence="1">
    <location>
        <begin position="1"/>
        <end position="19"/>
    </location>
</feature>
<proteinExistence type="predicted"/>
<evidence type="ECO:0000256" key="1">
    <source>
        <dbReference type="SAM" id="SignalP"/>
    </source>
</evidence>
<dbReference type="Proteomes" id="UP000575241">
    <property type="component" value="Unassembled WGS sequence"/>
</dbReference>
<evidence type="ECO:0000313" key="2">
    <source>
        <dbReference type="EMBL" id="MBB4838776.1"/>
    </source>
</evidence>
<reference evidence="2 3" key="1">
    <citation type="submission" date="2020-08" db="EMBL/GenBank/DDBJ databases">
        <title>Functional genomics of gut bacteria from endangered species of beetles.</title>
        <authorList>
            <person name="Carlos-Shanley C."/>
        </authorList>
    </citation>
    <scope>NUCLEOTIDE SEQUENCE [LARGE SCALE GENOMIC DNA]</scope>
    <source>
        <strain evidence="2 3">S00224</strain>
    </source>
</reference>
<gene>
    <name evidence="2" type="ORF">HNP52_001845</name>
</gene>
<organism evidence="2 3">
    <name type="scientific">Sphingomonas kyeonggiensis</name>
    <dbReference type="NCBI Taxonomy" id="1268553"/>
    <lineage>
        <taxon>Bacteria</taxon>
        <taxon>Pseudomonadati</taxon>
        <taxon>Pseudomonadota</taxon>
        <taxon>Alphaproteobacteria</taxon>
        <taxon>Sphingomonadales</taxon>
        <taxon>Sphingomonadaceae</taxon>
        <taxon>Sphingomonas</taxon>
    </lineage>
</organism>
<sequence>MRLKILAAMAAVTALYVDAAAAQAINLQSCPATKLEASALISKLKQNGEAPGGTISFDTSNLRFQGDPVQGLYTNRDTGWLHIRLPRGPSAYAAVVRAAHAADAARVNCDEPDKGCYIRMNDKRAWGLYSLDFSTFEGRFVKEGEPDGRYLICFY</sequence>
<keyword evidence="3" id="KW-1185">Reference proteome</keyword>
<evidence type="ECO:0000313" key="3">
    <source>
        <dbReference type="Proteomes" id="UP000575241"/>
    </source>
</evidence>
<keyword evidence="1" id="KW-0732">Signal</keyword>
<dbReference type="EMBL" id="JACHLN010000002">
    <property type="protein sequence ID" value="MBB4838776.1"/>
    <property type="molecule type" value="Genomic_DNA"/>
</dbReference>
<dbReference type="RefSeq" id="WP_184165831.1">
    <property type="nucleotide sequence ID" value="NZ_JACHLN010000002.1"/>
</dbReference>
<name>A0A7W7K170_9SPHN</name>
<comment type="caution">
    <text evidence="2">The sequence shown here is derived from an EMBL/GenBank/DDBJ whole genome shotgun (WGS) entry which is preliminary data.</text>
</comment>
<protein>
    <submittedName>
        <fullName evidence="2">Uncharacterized protein</fullName>
    </submittedName>
</protein>
<dbReference type="AlphaFoldDB" id="A0A7W7K170"/>
<feature type="chain" id="PRO_5030949790" evidence="1">
    <location>
        <begin position="20"/>
        <end position="155"/>
    </location>
</feature>
<accession>A0A7W7K170</accession>